<evidence type="ECO:0000256" key="6">
    <source>
        <dbReference type="SAM" id="Phobius"/>
    </source>
</evidence>
<dbReference type="PANTHER" id="PTHR37306">
    <property type="entry name" value="COLICIN V PRODUCTION PROTEIN"/>
    <property type="match status" value="1"/>
</dbReference>
<evidence type="ECO:0000313" key="8">
    <source>
        <dbReference type="Proteomes" id="UP000031433"/>
    </source>
</evidence>
<name>A0A0C1TRM7_9BACT</name>
<keyword evidence="4 6" id="KW-0472">Membrane</keyword>
<feature type="transmembrane region" description="Helical" evidence="6">
    <location>
        <begin position="32"/>
        <end position="56"/>
    </location>
</feature>
<accession>A0A0C1TRM7</accession>
<evidence type="ECO:0000256" key="5">
    <source>
        <dbReference type="SAM" id="MobiDB-lite"/>
    </source>
</evidence>
<comment type="subcellular location">
    <subcellularLocation>
        <location evidence="1">Membrane</location>
        <topology evidence="1">Multi-pass membrane protein</topology>
    </subcellularLocation>
</comment>
<feature type="transmembrane region" description="Helical" evidence="6">
    <location>
        <begin position="101"/>
        <end position="122"/>
    </location>
</feature>
<dbReference type="RefSeq" id="WP_039646868.1">
    <property type="nucleotide sequence ID" value="NZ_JXBL01000001.1"/>
</dbReference>
<evidence type="ECO:0000256" key="1">
    <source>
        <dbReference type="ARBA" id="ARBA00004141"/>
    </source>
</evidence>
<feature type="compositionally biased region" description="Basic and acidic residues" evidence="5">
    <location>
        <begin position="169"/>
        <end position="178"/>
    </location>
</feature>
<keyword evidence="8" id="KW-1185">Reference proteome</keyword>
<comment type="caution">
    <text evidence="7">The sequence shown here is derived from an EMBL/GenBank/DDBJ whole genome shotgun (WGS) entry which is preliminary data.</text>
</comment>
<evidence type="ECO:0000313" key="7">
    <source>
        <dbReference type="EMBL" id="KIE43414.1"/>
    </source>
</evidence>
<gene>
    <name evidence="7" type="ORF">SE37_12635</name>
</gene>
<dbReference type="GO" id="GO:0009403">
    <property type="term" value="P:toxin biosynthetic process"/>
    <property type="evidence" value="ECO:0007669"/>
    <property type="project" value="InterPro"/>
</dbReference>
<protein>
    <submittedName>
        <fullName evidence="7">Colicin V production protein</fullName>
    </submittedName>
</protein>
<dbReference type="AlphaFoldDB" id="A0A0C1TRM7"/>
<evidence type="ECO:0000256" key="3">
    <source>
        <dbReference type="ARBA" id="ARBA00022989"/>
    </source>
</evidence>
<keyword evidence="3 6" id="KW-1133">Transmembrane helix</keyword>
<dbReference type="Pfam" id="PF02674">
    <property type="entry name" value="Colicin_V"/>
    <property type="match status" value="1"/>
</dbReference>
<dbReference type="Proteomes" id="UP000031433">
    <property type="component" value="Unassembled WGS sequence"/>
</dbReference>
<evidence type="ECO:0000256" key="2">
    <source>
        <dbReference type="ARBA" id="ARBA00022692"/>
    </source>
</evidence>
<keyword evidence="2 6" id="KW-0812">Transmembrane</keyword>
<organism evidence="7 8">
    <name type="scientific">Geobacter soli</name>
    <dbReference type="NCBI Taxonomy" id="1510391"/>
    <lineage>
        <taxon>Bacteria</taxon>
        <taxon>Pseudomonadati</taxon>
        <taxon>Thermodesulfobacteriota</taxon>
        <taxon>Desulfuromonadia</taxon>
        <taxon>Geobacterales</taxon>
        <taxon>Geobacteraceae</taxon>
        <taxon>Geobacter</taxon>
    </lineage>
</organism>
<evidence type="ECO:0000256" key="4">
    <source>
        <dbReference type="ARBA" id="ARBA00023136"/>
    </source>
</evidence>
<dbReference type="EMBL" id="JXBL01000001">
    <property type="protein sequence ID" value="KIE43414.1"/>
    <property type="molecule type" value="Genomic_DNA"/>
</dbReference>
<sequence>MGLLDILLWGVVLAFAVKGVLKGLVREVCSLLGFVVGGWAAFSFHPAVGGVIATMIHLPVRISSAVAFVVIFLGAALLFYLLGHFLTVVMSITLLGGVNRVGGAVFGLLEGAFLICIILYLASAPPVPAGLRAWLARSVTARAFIDAGKGMAEGWRGSRGSEAQTPQLRAKDVKHPRR</sequence>
<feature type="transmembrane region" description="Helical" evidence="6">
    <location>
        <begin position="6"/>
        <end position="25"/>
    </location>
</feature>
<feature type="transmembrane region" description="Helical" evidence="6">
    <location>
        <begin position="62"/>
        <end position="89"/>
    </location>
</feature>
<dbReference type="GO" id="GO:0016020">
    <property type="term" value="C:membrane"/>
    <property type="evidence" value="ECO:0007669"/>
    <property type="project" value="UniProtKB-SubCell"/>
</dbReference>
<feature type="region of interest" description="Disordered" evidence="5">
    <location>
        <begin position="153"/>
        <end position="178"/>
    </location>
</feature>
<dbReference type="InterPro" id="IPR003825">
    <property type="entry name" value="Colicin-V_CvpA"/>
</dbReference>
<proteinExistence type="predicted"/>
<dbReference type="PANTHER" id="PTHR37306:SF1">
    <property type="entry name" value="COLICIN V PRODUCTION PROTEIN"/>
    <property type="match status" value="1"/>
</dbReference>
<reference evidence="7 8" key="1">
    <citation type="submission" date="2015-01" db="EMBL/GenBank/DDBJ databases">
        <title>Genome sequence of the anaerobic bacterium Geobacter soli GSS01, a dissimilatory Fe(III) reducer from soil.</title>
        <authorList>
            <person name="Yang G."/>
            <person name="Zhou S."/>
        </authorList>
    </citation>
    <scope>NUCLEOTIDE SEQUENCE [LARGE SCALE GENOMIC DNA]</scope>
    <source>
        <strain evidence="7 8">GSS01</strain>
    </source>
</reference>